<organism evidence="1 2">
    <name type="scientific">Dreissena polymorpha</name>
    <name type="common">Zebra mussel</name>
    <name type="synonym">Mytilus polymorpha</name>
    <dbReference type="NCBI Taxonomy" id="45954"/>
    <lineage>
        <taxon>Eukaryota</taxon>
        <taxon>Metazoa</taxon>
        <taxon>Spiralia</taxon>
        <taxon>Lophotrochozoa</taxon>
        <taxon>Mollusca</taxon>
        <taxon>Bivalvia</taxon>
        <taxon>Autobranchia</taxon>
        <taxon>Heteroconchia</taxon>
        <taxon>Euheterodonta</taxon>
        <taxon>Imparidentia</taxon>
        <taxon>Neoheterodontei</taxon>
        <taxon>Myida</taxon>
        <taxon>Dreissenoidea</taxon>
        <taxon>Dreissenidae</taxon>
        <taxon>Dreissena</taxon>
    </lineage>
</organism>
<protein>
    <submittedName>
        <fullName evidence="1">Uncharacterized protein</fullName>
    </submittedName>
</protein>
<accession>A0A9D4MSW4</accession>
<gene>
    <name evidence="1" type="ORF">DPMN_005122</name>
</gene>
<sequence>MNTGTDIAVSFENNTNVHGLDTEQEDFLSGGKLDPREHGIHSVDFPFNAPLGRSYIHGHHAQNLAIQGICPNISSYCPYCLKNLTANKQGPMLGCWSRTCTVGSTNSPYNAKHFTLLMKSIGNDLQLMTRLCKSDVLLHHC</sequence>
<reference evidence="1" key="1">
    <citation type="journal article" date="2019" name="bioRxiv">
        <title>The Genome of the Zebra Mussel, Dreissena polymorpha: A Resource for Invasive Species Research.</title>
        <authorList>
            <person name="McCartney M.A."/>
            <person name="Auch B."/>
            <person name="Kono T."/>
            <person name="Mallez S."/>
            <person name="Zhang Y."/>
            <person name="Obille A."/>
            <person name="Becker A."/>
            <person name="Abrahante J.E."/>
            <person name="Garbe J."/>
            <person name="Badalamenti J.P."/>
            <person name="Herman A."/>
            <person name="Mangelson H."/>
            <person name="Liachko I."/>
            <person name="Sullivan S."/>
            <person name="Sone E.D."/>
            <person name="Koren S."/>
            <person name="Silverstein K.A.T."/>
            <person name="Beckman K.B."/>
            <person name="Gohl D.M."/>
        </authorList>
    </citation>
    <scope>NUCLEOTIDE SEQUENCE</scope>
    <source>
        <strain evidence="1">Duluth1</strain>
        <tissue evidence="1">Whole animal</tissue>
    </source>
</reference>
<proteinExistence type="predicted"/>
<keyword evidence="2" id="KW-1185">Reference proteome</keyword>
<evidence type="ECO:0000313" key="2">
    <source>
        <dbReference type="Proteomes" id="UP000828390"/>
    </source>
</evidence>
<dbReference type="AlphaFoldDB" id="A0A9D4MSW4"/>
<comment type="caution">
    <text evidence="1">The sequence shown here is derived from an EMBL/GenBank/DDBJ whole genome shotgun (WGS) entry which is preliminary data.</text>
</comment>
<name>A0A9D4MSW4_DREPO</name>
<reference evidence="1" key="2">
    <citation type="submission" date="2020-11" db="EMBL/GenBank/DDBJ databases">
        <authorList>
            <person name="McCartney M.A."/>
            <person name="Auch B."/>
            <person name="Kono T."/>
            <person name="Mallez S."/>
            <person name="Becker A."/>
            <person name="Gohl D.M."/>
            <person name="Silverstein K.A.T."/>
            <person name="Koren S."/>
            <person name="Bechman K.B."/>
            <person name="Herman A."/>
            <person name="Abrahante J.E."/>
            <person name="Garbe J."/>
        </authorList>
    </citation>
    <scope>NUCLEOTIDE SEQUENCE</scope>
    <source>
        <strain evidence="1">Duluth1</strain>
        <tissue evidence="1">Whole animal</tissue>
    </source>
</reference>
<dbReference type="EMBL" id="JAIWYP010000001">
    <property type="protein sequence ID" value="KAH3881199.1"/>
    <property type="molecule type" value="Genomic_DNA"/>
</dbReference>
<evidence type="ECO:0000313" key="1">
    <source>
        <dbReference type="EMBL" id="KAH3881199.1"/>
    </source>
</evidence>
<dbReference type="Proteomes" id="UP000828390">
    <property type="component" value="Unassembled WGS sequence"/>
</dbReference>